<gene>
    <name evidence="1" type="ORF">DPMN_108598</name>
</gene>
<proteinExistence type="predicted"/>
<reference evidence="1" key="1">
    <citation type="journal article" date="2019" name="bioRxiv">
        <title>The Genome of the Zebra Mussel, Dreissena polymorpha: A Resource for Invasive Species Research.</title>
        <authorList>
            <person name="McCartney M.A."/>
            <person name="Auch B."/>
            <person name="Kono T."/>
            <person name="Mallez S."/>
            <person name="Zhang Y."/>
            <person name="Obille A."/>
            <person name="Becker A."/>
            <person name="Abrahante J.E."/>
            <person name="Garbe J."/>
            <person name="Badalamenti J.P."/>
            <person name="Herman A."/>
            <person name="Mangelson H."/>
            <person name="Liachko I."/>
            <person name="Sullivan S."/>
            <person name="Sone E.D."/>
            <person name="Koren S."/>
            <person name="Silverstein K.A.T."/>
            <person name="Beckman K.B."/>
            <person name="Gohl D.M."/>
        </authorList>
    </citation>
    <scope>NUCLEOTIDE SEQUENCE</scope>
    <source>
        <strain evidence="1">Duluth1</strain>
        <tissue evidence="1">Whole animal</tissue>
    </source>
</reference>
<name>A0A9D4K8U1_DREPO</name>
<comment type="caution">
    <text evidence="1">The sequence shown here is derived from an EMBL/GenBank/DDBJ whole genome shotgun (WGS) entry which is preliminary data.</text>
</comment>
<dbReference type="EMBL" id="JAIWYP010000004">
    <property type="protein sequence ID" value="KAH3835250.1"/>
    <property type="molecule type" value="Genomic_DNA"/>
</dbReference>
<accession>A0A9D4K8U1</accession>
<evidence type="ECO:0000313" key="1">
    <source>
        <dbReference type="EMBL" id="KAH3835250.1"/>
    </source>
</evidence>
<sequence length="93" mass="10524">MFGSSMTIDWVHSLGSFVSSKPSDFQLPPPHLPSVWRTFLIRFLFEIVVKETLVWLKRVIIEVVAVFSPVQDFGTLGQFVPVSVCFNAVLIIK</sequence>
<reference evidence="1" key="2">
    <citation type="submission" date="2020-11" db="EMBL/GenBank/DDBJ databases">
        <authorList>
            <person name="McCartney M.A."/>
            <person name="Auch B."/>
            <person name="Kono T."/>
            <person name="Mallez S."/>
            <person name="Becker A."/>
            <person name="Gohl D.M."/>
            <person name="Silverstein K.A.T."/>
            <person name="Koren S."/>
            <person name="Bechman K.B."/>
            <person name="Herman A."/>
            <person name="Abrahante J.E."/>
            <person name="Garbe J."/>
        </authorList>
    </citation>
    <scope>NUCLEOTIDE SEQUENCE</scope>
    <source>
        <strain evidence="1">Duluth1</strain>
        <tissue evidence="1">Whole animal</tissue>
    </source>
</reference>
<dbReference type="AlphaFoldDB" id="A0A9D4K8U1"/>
<dbReference type="Proteomes" id="UP000828390">
    <property type="component" value="Unassembled WGS sequence"/>
</dbReference>
<evidence type="ECO:0000313" key="2">
    <source>
        <dbReference type="Proteomes" id="UP000828390"/>
    </source>
</evidence>
<protein>
    <submittedName>
        <fullName evidence="1">Uncharacterized protein</fullName>
    </submittedName>
</protein>
<organism evidence="1 2">
    <name type="scientific">Dreissena polymorpha</name>
    <name type="common">Zebra mussel</name>
    <name type="synonym">Mytilus polymorpha</name>
    <dbReference type="NCBI Taxonomy" id="45954"/>
    <lineage>
        <taxon>Eukaryota</taxon>
        <taxon>Metazoa</taxon>
        <taxon>Spiralia</taxon>
        <taxon>Lophotrochozoa</taxon>
        <taxon>Mollusca</taxon>
        <taxon>Bivalvia</taxon>
        <taxon>Autobranchia</taxon>
        <taxon>Heteroconchia</taxon>
        <taxon>Euheterodonta</taxon>
        <taxon>Imparidentia</taxon>
        <taxon>Neoheterodontei</taxon>
        <taxon>Myida</taxon>
        <taxon>Dreissenoidea</taxon>
        <taxon>Dreissenidae</taxon>
        <taxon>Dreissena</taxon>
    </lineage>
</organism>
<keyword evidence="2" id="KW-1185">Reference proteome</keyword>